<keyword evidence="1" id="KW-0812">Transmembrane</keyword>
<feature type="transmembrane region" description="Helical" evidence="1">
    <location>
        <begin position="179"/>
        <end position="195"/>
    </location>
</feature>
<feature type="domain" description="Acyltransferase 3" evidence="2">
    <location>
        <begin position="37"/>
        <end position="358"/>
    </location>
</feature>
<feature type="transmembrane region" description="Helical" evidence="1">
    <location>
        <begin position="308"/>
        <end position="331"/>
    </location>
</feature>
<evidence type="ECO:0000259" key="2">
    <source>
        <dbReference type="Pfam" id="PF01757"/>
    </source>
</evidence>
<name>A0A8J7M2Y2_9BACT</name>
<keyword evidence="4" id="KW-1185">Reference proteome</keyword>
<organism evidence="3 4">
    <name type="scientific">Geomesophilobacter sediminis</name>
    <dbReference type="NCBI Taxonomy" id="2798584"/>
    <lineage>
        <taxon>Bacteria</taxon>
        <taxon>Pseudomonadati</taxon>
        <taxon>Thermodesulfobacteriota</taxon>
        <taxon>Desulfuromonadia</taxon>
        <taxon>Geobacterales</taxon>
        <taxon>Geobacteraceae</taxon>
        <taxon>Geomesophilobacter</taxon>
    </lineage>
</organism>
<keyword evidence="3" id="KW-0012">Acyltransferase</keyword>
<dbReference type="EMBL" id="JAEMHM010000022">
    <property type="protein sequence ID" value="MBJ6727308.1"/>
    <property type="molecule type" value="Genomic_DNA"/>
</dbReference>
<accession>A0A8J7M2Y2</accession>
<dbReference type="InterPro" id="IPR002656">
    <property type="entry name" value="Acyl_transf_3_dom"/>
</dbReference>
<dbReference type="AlphaFoldDB" id="A0A8J7M2Y2"/>
<keyword evidence="1" id="KW-0472">Membrane</keyword>
<evidence type="ECO:0000256" key="1">
    <source>
        <dbReference type="SAM" id="Phobius"/>
    </source>
</evidence>
<dbReference type="GO" id="GO:0016747">
    <property type="term" value="F:acyltransferase activity, transferring groups other than amino-acyl groups"/>
    <property type="evidence" value="ECO:0007669"/>
    <property type="project" value="InterPro"/>
</dbReference>
<evidence type="ECO:0000313" key="4">
    <source>
        <dbReference type="Proteomes" id="UP000636888"/>
    </source>
</evidence>
<feature type="transmembrane region" description="Helical" evidence="1">
    <location>
        <begin position="280"/>
        <end position="296"/>
    </location>
</feature>
<dbReference type="PANTHER" id="PTHR23028:SF53">
    <property type="entry name" value="ACYL_TRANSF_3 DOMAIN-CONTAINING PROTEIN"/>
    <property type="match status" value="1"/>
</dbReference>
<sequence>MGKISQERAAAPRGKWAAWLVRHASRETSSGQFIPVIDGLRFIAIFSVVLFHVYTFVSRKNPAEVDADPLAAVLMTGDLGVQLFFVISGFIIALPFARGYLGQATRPTLRSYYLRRLTRLEPPYILSLLLLFPFSASVIHLSYRELLPHLAASLGYLHSQIYAQMSAVNFVAWSLEVELQFYVLAPLIAAVFLIRSRWPRRSLLLGLIALFAVISYRMPDTPRLTLSIVASAHFFLTGFLLVDLYLGEWRDGIVKSYRWDLVSALAWPAVFLLHAQGKTGNLFVAAPMFLAYYCAFRGTWSNRFFSRPAIYIVGGMCYTLYLYHYPVIFIVGRILERAGLLPGLPVGVRLVVLAAAALPAVLGVGCALFALVEKPCMRKEWYLKVAGKMKEWFSWGRAGSPTDAL</sequence>
<comment type="caution">
    <text evidence="3">The sequence shown here is derived from an EMBL/GenBank/DDBJ whole genome shotgun (WGS) entry which is preliminary data.</text>
</comment>
<reference evidence="3" key="1">
    <citation type="submission" date="2020-12" db="EMBL/GenBank/DDBJ databases">
        <title>Geomonas sp. Red875, isolated from river sediment.</title>
        <authorList>
            <person name="Xu Z."/>
            <person name="Zhang Z."/>
            <person name="Masuda Y."/>
            <person name="Itoh H."/>
            <person name="Senoo K."/>
        </authorList>
    </citation>
    <scope>NUCLEOTIDE SEQUENCE</scope>
    <source>
        <strain evidence="3">Red875</strain>
    </source>
</reference>
<dbReference type="InterPro" id="IPR050879">
    <property type="entry name" value="Acyltransferase_3"/>
</dbReference>
<feature type="transmembrane region" description="Helical" evidence="1">
    <location>
        <begin position="79"/>
        <end position="101"/>
    </location>
</feature>
<dbReference type="PANTHER" id="PTHR23028">
    <property type="entry name" value="ACETYLTRANSFERASE"/>
    <property type="match status" value="1"/>
</dbReference>
<feature type="transmembrane region" description="Helical" evidence="1">
    <location>
        <begin position="351"/>
        <end position="372"/>
    </location>
</feature>
<feature type="transmembrane region" description="Helical" evidence="1">
    <location>
        <begin position="122"/>
        <end position="143"/>
    </location>
</feature>
<evidence type="ECO:0000313" key="3">
    <source>
        <dbReference type="EMBL" id="MBJ6727308.1"/>
    </source>
</evidence>
<dbReference type="GO" id="GO:0016020">
    <property type="term" value="C:membrane"/>
    <property type="evidence" value="ECO:0007669"/>
    <property type="project" value="TreeGrafter"/>
</dbReference>
<keyword evidence="3" id="KW-0808">Transferase</keyword>
<gene>
    <name evidence="3" type="ORF">JFN93_21560</name>
</gene>
<proteinExistence type="predicted"/>
<feature type="transmembrane region" description="Helical" evidence="1">
    <location>
        <begin position="224"/>
        <end position="245"/>
    </location>
</feature>
<protein>
    <submittedName>
        <fullName evidence="3">Acyltransferase</fullName>
    </submittedName>
</protein>
<feature type="transmembrane region" description="Helical" evidence="1">
    <location>
        <begin position="39"/>
        <end position="59"/>
    </location>
</feature>
<dbReference type="Pfam" id="PF01757">
    <property type="entry name" value="Acyl_transf_3"/>
    <property type="match status" value="1"/>
</dbReference>
<dbReference type="Proteomes" id="UP000636888">
    <property type="component" value="Unassembled WGS sequence"/>
</dbReference>
<dbReference type="RefSeq" id="WP_199386236.1">
    <property type="nucleotide sequence ID" value="NZ_JAEMHM010000022.1"/>
</dbReference>
<dbReference type="GO" id="GO:0000271">
    <property type="term" value="P:polysaccharide biosynthetic process"/>
    <property type="evidence" value="ECO:0007669"/>
    <property type="project" value="TreeGrafter"/>
</dbReference>
<keyword evidence="1" id="KW-1133">Transmembrane helix</keyword>